<dbReference type="EMBL" id="CP059075">
    <property type="protein sequence ID" value="QRE05287.1"/>
    <property type="molecule type" value="Genomic_DNA"/>
</dbReference>
<gene>
    <name evidence="2" type="ORF">H0H26_06795</name>
</gene>
<keyword evidence="1" id="KW-1133">Transmembrane helix</keyword>
<proteinExistence type="predicted"/>
<organism evidence="2 3">
    <name type="scientific">Flavobacterium psychrophilum</name>
    <dbReference type="NCBI Taxonomy" id="96345"/>
    <lineage>
        <taxon>Bacteria</taxon>
        <taxon>Pseudomonadati</taxon>
        <taxon>Bacteroidota</taxon>
        <taxon>Flavobacteriia</taxon>
        <taxon>Flavobacteriales</taxon>
        <taxon>Flavobacteriaceae</taxon>
        <taxon>Flavobacterium</taxon>
    </lineage>
</organism>
<keyword evidence="1" id="KW-0472">Membrane</keyword>
<accession>A0A7U2NHN3</accession>
<sequence>MRFLKWFFSGLLKLVIFFGVNALMMIIHPIVPFVVWPVAVLYLFYLNRKTS</sequence>
<feature type="transmembrane region" description="Helical" evidence="1">
    <location>
        <begin position="12"/>
        <end position="45"/>
    </location>
</feature>
<dbReference type="AlphaFoldDB" id="A0A7U2NHN3"/>
<evidence type="ECO:0000313" key="2">
    <source>
        <dbReference type="EMBL" id="QRE05287.1"/>
    </source>
</evidence>
<dbReference type="RefSeq" id="WP_203096330.1">
    <property type="nucleotide sequence ID" value="NZ_CP059075.1"/>
</dbReference>
<keyword evidence="1" id="KW-0812">Transmembrane</keyword>
<dbReference type="Proteomes" id="UP000596329">
    <property type="component" value="Chromosome"/>
</dbReference>
<name>A0A7U2NHN3_FLAPS</name>
<evidence type="ECO:0000313" key="3">
    <source>
        <dbReference type="Proteomes" id="UP000596329"/>
    </source>
</evidence>
<protein>
    <submittedName>
        <fullName evidence="2">Uncharacterized protein</fullName>
    </submittedName>
</protein>
<reference evidence="2 3" key="1">
    <citation type="submission" date="2020-07" db="EMBL/GenBank/DDBJ databases">
        <title>Genomic characterization of Flavobacterium psychrophilum strains.</title>
        <authorList>
            <person name="Castillo D."/>
            <person name="Jorgensen J."/>
            <person name="Middelboe M."/>
        </authorList>
    </citation>
    <scope>NUCLEOTIDE SEQUENCE [LARGE SCALE GENOMIC DNA]</scope>
    <source>
        <strain evidence="2 3">FPS-R7</strain>
    </source>
</reference>
<evidence type="ECO:0000256" key="1">
    <source>
        <dbReference type="SAM" id="Phobius"/>
    </source>
</evidence>